<keyword evidence="3" id="KW-1185">Reference proteome</keyword>
<dbReference type="SUPFAM" id="SSF55781">
    <property type="entry name" value="GAF domain-like"/>
    <property type="match status" value="1"/>
</dbReference>
<sequence>MPEESKKLQRIIELGLAISSINDLDLLLEKILQNARAFTNADAGSIYVREGDRLHFSYTQNETFQQNLPAGQKLVYSSFSIPIDNSSIAGWVTKNGKMINLPDVYHLPAGSPYSFDSSYDRISGYRTCSMLTFPLKTTRGDVAGVLQLINAKDADGKVSPFQQEDEAPLIHYANSAAAALERAKLMRGAILRMNKMAEMRDPKETGAHVKRVSSYALVIYEGWAQRKGVSRDEVERSRDLLRMAAMLHDVGKVAISDVIMKKPGRFTPEEFEIMKQHTVIGARLFEELFSDMDEAACVVALNHHERWDGAGYPGNVDFRSTGAPSTAPQGKKGEEIPLFGRIVAVADVFDALSSQRCYKEAWDEDKVLEEMKSQAGRQFDPELVEIFLENLTTIRQIKEMYPEAD</sequence>
<evidence type="ECO:0000313" key="2">
    <source>
        <dbReference type="EMBL" id="MBJ6726036.1"/>
    </source>
</evidence>
<dbReference type="Pfam" id="PF13487">
    <property type="entry name" value="HD_5"/>
    <property type="match status" value="1"/>
</dbReference>
<dbReference type="Pfam" id="PF01590">
    <property type="entry name" value="GAF"/>
    <property type="match status" value="1"/>
</dbReference>
<feature type="domain" description="HD-GYP" evidence="1">
    <location>
        <begin position="182"/>
        <end position="403"/>
    </location>
</feature>
<proteinExistence type="predicted"/>
<dbReference type="SMART" id="SM00065">
    <property type="entry name" value="GAF"/>
    <property type="match status" value="1"/>
</dbReference>
<dbReference type="InterPro" id="IPR029016">
    <property type="entry name" value="GAF-like_dom_sf"/>
</dbReference>
<dbReference type="EMBL" id="JAEMHM010000012">
    <property type="protein sequence ID" value="MBJ6726036.1"/>
    <property type="molecule type" value="Genomic_DNA"/>
</dbReference>
<dbReference type="InterPro" id="IPR003607">
    <property type="entry name" value="HD/PDEase_dom"/>
</dbReference>
<dbReference type="PROSITE" id="PS51832">
    <property type="entry name" value="HD_GYP"/>
    <property type="match status" value="1"/>
</dbReference>
<dbReference type="Gene3D" id="1.10.3210.10">
    <property type="entry name" value="Hypothetical protein af1432"/>
    <property type="match status" value="1"/>
</dbReference>
<dbReference type="SUPFAM" id="SSF109604">
    <property type="entry name" value="HD-domain/PDEase-like"/>
    <property type="match status" value="1"/>
</dbReference>
<dbReference type="SMART" id="SM00471">
    <property type="entry name" value="HDc"/>
    <property type="match status" value="1"/>
</dbReference>
<gene>
    <name evidence="2" type="ORF">JFN93_15065</name>
</gene>
<evidence type="ECO:0000259" key="1">
    <source>
        <dbReference type="PROSITE" id="PS51832"/>
    </source>
</evidence>
<dbReference type="CDD" id="cd00077">
    <property type="entry name" value="HDc"/>
    <property type="match status" value="1"/>
</dbReference>
<dbReference type="InterPro" id="IPR037522">
    <property type="entry name" value="HD_GYP_dom"/>
</dbReference>
<organism evidence="2 3">
    <name type="scientific">Geomesophilobacter sediminis</name>
    <dbReference type="NCBI Taxonomy" id="2798584"/>
    <lineage>
        <taxon>Bacteria</taxon>
        <taxon>Pseudomonadati</taxon>
        <taxon>Thermodesulfobacteriota</taxon>
        <taxon>Desulfuromonadia</taxon>
        <taxon>Geobacterales</taxon>
        <taxon>Geobacteraceae</taxon>
        <taxon>Geomesophilobacter</taxon>
    </lineage>
</organism>
<dbReference type="PANTHER" id="PTHR43155:SF2">
    <property type="entry name" value="CYCLIC DI-GMP PHOSPHODIESTERASE PA4108"/>
    <property type="match status" value="1"/>
</dbReference>
<dbReference type="RefSeq" id="WP_199384930.1">
    <property type="nucleotide sequence ID" value="NZ_JAEMHM010000012.1"/>
</dbReference>
<dbReference type="Proteomes" id="UP000636888">
    <property type="component" value="Unassembled WGS sequence"/>
</dbReference>
<dbReference type="Gene3D" id="3.30.450.40">
    <property type="match status" value="1"/>
</dbReference>
<evidence type="ECO:0000313" key="3">
    <source>
        <dbReference type="Proteomes" id="UP000636888"/>
    </source>
</evidence>
<name>A0A8J7JF51_9BACT</name>
<accession>A0A8J7JF51</accession>
<dbReference type="PANTHER" id="PTHR43155">
    <property type="entry name" value="CYCLIC DI-GMP PHOSPHODIESTERASE PA4108-RELATED"/>
    <property type="match status" value="1"/>
</dbReference>
<reference evidence="2" key="1">
    <citation type="submission" date="2020-12" db="EMBL/GenBank/DDBJ databases">
        <title>Geomonas sp. Red875, isolated from river sediment.</title>
        <authorList>
            <person name="Xu Z."/>
            <person name="Zhang Z."/>
            <person name="Masuda Y."/>
            <person name="Itoh H."/>
            <person name="Senoo K."/>
        </authorList>
    </citation>
    <scope>NUCLEOTIDE SEQUENCE</scope>
    <source>
        <strain evidence="2">Red875</strain>
    </source>
</reference>
<comment type="caution">
    <text evidence="2">The sequence shown here is derived from an EMBL/GenBank/DDBJ whole genome shotgun (WGS) entry which is preliminary data.</text>
</comment>
<protein>
    <submittedName>
        <fullName evidence="2">HD domain-containing protein</fullName>
    </submittedName>
</protein>
<dbReference type="AlphaFoldDB" id="A0A8J7JF51"/>
<dbReference type="InterPro" id="IPR003018">
    <property type="entry name" value="GAF"/>
</dbReference>